<evidence type="ECO:0000256" key="4">
    <source>
        <dbReference type="ARBA" id="ARBA00022618"/>
    </source>
</evidence>
<dbReference type="Ensembl" id="ENSACCT00020000699.1">
    <property type="protein sequence ID" value="ENSACCP00020000675.1"/>
    <property type="gene ID" value="ENSACCG00020000434.1"/>
</dbReference>
<gene>
    <name evidence="11" type="primary">ZWILCH</name>
</gene>
<dbReference type="Gene3D" id="6.10.140.520">
    <property type="match status" value="1"/>
</dbReference>
<evidence type="ECO:0000256" key="1">
    <source>
        <dbReference type="ARBA" id="ARBA00004629"/>
    </source>
</evidence>
<organism evidence="11 12">
    <name type="scientific">Aquila chrysaetos chrysaetos</name>
    <dbReference type="NCBI Taxonomy" id="223781"/>
    <lineage>
        <taxon>Eukaryota</taxon>
        <taxon>Metazoa</taxon>
        <taxon>Chordata</taxon>
        <taxon>Craniata</taxon>
        <taxon>Vertebrata</taxon>
        <taxon>Euteleostomi</taxon>
        <taxon>Archelosauria</taxon>
        <taxon>Archosauria</taxon>
        <taxon>Dinosauria</taxon>
        <taxon>Saurischia</taxon>
        <taxon>Theropoda</taxon>
        <taxon>Coelurosauria</taxon>
        <taxon>Aves</taxon>
        <taxon>Neognathae</taxon>
        <taxon>Neoaves</taxon>
        <taxon>Telluraves</taxon>
        <taxon>Accipitrimorphae</taxon>
        <taxon>Accipitriformes</taxon>
        <taxon>Accipitridae</taxon>
        <taxon>Accipitrinae</taxon>
        <taxon>Aquila</taxon>
    </lineage>
</organism>
<dbReference type="PANTHER" id="PTHR15995:SF1">
    <property type="entry name" value="PROTEIN ZWILCH HOMOLOG"/>
    <property type="match status" value="1"/>
</dbReference>
<feature type="transmembrane region" description="Helical" evidence="10">
    <location>
        <begin position="20"/>
        <end position="41"/>
    </location>
</feature>
<keyword evidence="5 9" id="KW-0498">Mitosis</keyword>
<keyword evidence="8 9" id="KW-0137">Centromere</keyword>
<reference evidence="11" key="2">
    <citation type="submission" date="2025-09" db="UniProtKB">
        <authorList>
            <consortium name="Ensembl"/>
        </authorList>
    </citation>
    <scope>IDENTIFICATION</scope>
</reference>
<evidence type="ECO:0000256" key="2">
    <source>
        <dbReference type="ARBA" id="ARBA00009062"/>
    </source>
</evidence>
<dbReference type="Gene3D" id="1.10.287.1880">
    <property type="match status" value="1"/>
</dbReference>
<dbReference type="Proteomes" id="UP000472275">
    <property type="component" value="Chromosome 5"/>
</dbReference>
<name>A0A663DLC5_AQUCH</name>
<sequence>GGSHKSPIERFWNGNNMIYILQKAVSVYLSSILAGIFFFFFPVRTSRQLISLYTMVQNPNMTHLNISDLVVLPPLWIRCDGSDPEHTCWLGAEPLKAGNRITGINFYMVTCDGPTADKTYFANLEELKMAHKMKHHSSIVVTKGFAQYELIRAAVIEDTIVESESNIYVDITWNTVDKILETPPLVSAATLNITLESGDPRSPVYQLYRELQFLLALAEGLKTGVTEWPEPLESESAVELVQEFLTGNCCLHPFLLKTNKLFQKIKCDTAAVDSSIKSIFSERGDLDFAEQLWCKIRSVSSYQELIECFTLIIKSLERGEIQPWIHQGSSSLLSKLIQQSYHGKIEVVSLSGITPIQMLLEIGLDKMKKDYVSFFIGQELATLTYLDYFVSTSVDLQEQVHRVQKLHHMLEIMVSCTVLLQFKHENLFPLTQICMKYYKENPLNEKHVFQLPIRPALVKKFYQNDHPEIWKVDISSGHGQKEVKTTWQVSTNPPVKHMTSNNTGVFSDSTVNGSNEERMYFITMAKCSQVHFT</sequence>
<protein>
    <recommendedName>
        <fullName evidence="9">Protein zwilch</fullName>
    </recommendedName>
</protein>
<dbReference type="AlphaFoldDB" id="A0A663DLC5"/>
<evidence type="ECO:0000256" key="3">
    <source>
        <dbReference type="ARBA" id="ARBA00022454"/>
    </source>
</evidence>
<comment type="function">
    <text evidence="9">Essential component of the mitotic checkpoint, which prevents cells from prematurely exiting mitosis. Required for the assembly of the dynein-dynactin and MAD1-MAD2 complexes onto kinetochores. Its function related to the spindle assembly machinery is proposed to depend on its association in the mitotic RZZ complex.</text>
</comment>
<evidence type="ECO:0000256" key="8">
    <source>
        <dbReference type="ARBA" id="ARBA00023328"/>
    </source>
</evidence>
<keyword evidence="3 9" id="KW-0158">Chromosome</keyword>
<evidence type="ECO:0000313" key="12">
    <source>
        <dbReference type="Proteomes" id="UP000472275"/>
    </source>
</evidence>
<keyword evidence="10" id="KW-1133">Transmembrane helix</keyword>
<keyword evidence="10" id="KW-0472">Membrane</keyword>
<proteinExistence type="inferred from homology"/>
<dbReference type="PANTHER" id="PTHR15995">
    <property type="entry name" value="PROTEIN ZWILCH HOMOLOG"/>
    <property type="match status" value="1"/>
</dbReference>
<dbReference type="Gene3D" id="1.20.58.730">
    <property type="match status" value="1"/>
</dbReference>
<keyword evidence="4 9" id="KW-0132">Cell division</keyword>
<dbReference type="Gene3D" id="6.20.270.10">
    <property type="match status" value="1"/>
</dbReference>
<comment type="subunit">
    <text evidence="9">Component of the RZZ complex.</text>
</comment>
<comment type="subcellular location">
    <subcellularLocation>
        <location evidence="1 9">Chromosome</location>
        <location evidence="1 9">Centromere</location>
        <location evidence="1 9">Kinetochore</location>
    </subcellularLocation>
</comment>
<evidence type="ECO:0000256" key="6">
    <source>
        <dbReference type="ARBA" id="ARBA00022838"/>
    </source>
</evidence>
<evidence type="ECO:0000313" key="11">
    <source>
        <dbReference type="Ensembl" id="ENSACCP00020000675.1"/>
    </source>
</evidence>
<dbReference type="GO" id="GO:1990423">
    <property type="term" value="C:RZZ complex"/>
    <property type="evidence" value="ECO:0007669"/>
    <property type="project" value="UniProtKB-UniRule"/>
</dbReference>
<evidence type="ECO:0000256" key="7">
    <source>
        <dbReference type="ARBA" id="ARBA00023306"/>
    </source>
</evidence>
<keyword evidence="10" id="KW-0812">Transmembrane</keyword>
<accession>A0A663DLC5</accession>
<evidence type="ECO:0000256" key="5">
    <source>
        <dbReference type="ARBA" id="ARBA00022776"/>
    </source>
</evidence>
<evidence type="ECO:0000256" key="10">
    <source>
        <dbReference type="SAM" id="Phobius"/>
    </source>
</evidence>
<keyword evidence="12" id="KW-1185">Reference proteome</keyword>
<dbReference type="GO" id="GO:0051301">
    <property type="term" value="P:cell division"/>
    <property type="evidence" value="ECO:0007669"/>
    <property type="project" value="UniProtKB-UniRule"/>
</dbReference>
<dbReference type="GO" id="GO:0007094">
    <property type="term" value="P:mitotic spindle assembly checkpoint signaling"/>
    <property type="evidence" value="ECO:0007669"/>
    <property type="project" value="UniProtKB-UniRule"/>
</dbReference>
<keyword evidence="7 9" id="KW-0131">Cell cycle</keyword>
<dbReference type="GO" id="GO:0034501">
    <property type="term" value="P:protein localization to kinetochore"/>
    <property type="evidence" value="ECO:0007669"/>
    <property type="project" value="UniProtKB-UniRule"/>
</dbReference>
<reference evidence="11" key="1">
    <citation type="submission" date="2025-08" db="UniProtKB">
        <authorList>
            <consortium name="Ensembl"/>
        </authorList>
    </citation>
    <scope>IDENTIFICATION</scope>
</reference>
<dbReference type="InterPro" id="IPR018630">
    <property type="entry name" value="Zwilch"/>
</dbReference>
<dbReference type="FunFam" id="1.20.58.730:FF:000001">
    <property type="entry name" value="Protein zwilch homolog"/>
    <property type="match status" value="1"/>
</dbReference>
<dbReference type="Pfam" id="PF09817">
    <property type="entry name" value="Zwilch"/>
    <property type="match status" value="1"/>
</dbReference>
<comment type="similarity">
    <text evidence="2 9">Belongs to the ZWILCH family.</text>
</comment>
<keyword evidence="6 9" id="KW-0995">Kinetochore</keyword>
<dbReference type="Gene3D" id="2.20.25.230">
    <property type="match status" value="1"/>
</dbReference>
<evidence type="ECO:0000256" key="9">
    <source>
        <dbReference type="RuleBase" id="RU369076"/>
    </source>
</evidence>
<dbReference type="GeneTree" id="ENSGT00390000013696"/>